<dbReference type="AlphaFoldDB" id="A0A6J4S629"/>
<name>A0A6J4S629_9ACTN</name>
<organism evidence="2">
    <name type="scientific">uncultured Rubrobacteraceae bacterium</name>
    <dbReference type="NCBI Taxonomy" id="349277"/>
    <lineage>
        <taxon>Bacteria</taxon>
        <taxon>Bacillati</taxon>
        <taxon>Actinomycetota</taxon>
        <taxon>Rubrobacteria</taxon>
        <taxon>Rubrobacterales</taxon>
        <taxon>Rubrobacteraceae</taxon>
        <taxon>environmental samples</taxon>
    </lineage>
</organism>
<evidence type="ECO:0000256" key="1">
    <source>
        <dbReference type="SAM" id="MobiDB-lite"/>
    </source>
</evidence>
<gene>
    <name evidence="2" type="ORF">AVDCRST_MAG05-1829</name>
</gene>
<dbReference type="EMBL" id="CADCVM010000199">
    <property type="protein sequence ID" value="CAA9490192.1"/>
    <property type="molecule type" value="Genomic_DNA"/>
</dbReference>
<reference evidence="2" key="1">
    <citation type="submission" date="2020-02" db="EMBL/GenBank/DDBJ databases">
        <authorList>
            <person name="Meier V. D."/>
        </authorList>
    </citation>
    <scope>NUCLEOTIDE SEQUENCE</scope>
    <source>
        <strain evidence="2">AVDCRST_MAG05</strain>
    </source>
</reference>
<protein>
    <submittedName>
        <fullName evidence="2">Uncharacterized protein</fullName>
    </submittedName>
</protein>
<feature type="region of interest" description="Disordered" evidence="1">
    <location>
        <begin position="1"/>
        <end position="24"/>
    </location>
</feature>
<sequence length="56" mass="6127">MGQVYPVTSRRPPAPRRGADRRASGVDALVAQGMDVSRTAAVRRDVLNYRISTTAR</sequence>
<evidence type="ECO:0000313" key="2">
    <source>
        <dbReference type="EMBL" id="CAA9490192.1"/>
    </source>
</evidence>
<proteinExistence type="predicted"/>
<accession>A0A6J4S629</accession>